<keyword evidence="4 7" id="KW-0068">Autocatalytic cleavage</keyword>
<protein>
    <submittedName>
        <fullName evidence="9">LexA family protein</fullName>
    </submittedName>
</protein>
<evidence type="ECO:0000256" key="3">
    <source>
        <dbReference type="ARBA" id="ARBA00022801"/>
    </source>
</evidence>
<comment type="similarity">
    <text evidence="1 7">Belongs to the peptidase S24 family.</text>
</comment>
<keyword evidence="6" id="KW-0742">SOS response</keyword>
<evidence type="ECO:0000256" key="6">
    <source>
        <dbReference type="ARBA" id="ARBA00023236"/>
    </source>
</evidence>
<dbReference type="PRINTS" id="PR00726">
    <property type="entry name" value="LEXASERPTASE"/>
</dbReference>
<dbReference type="InterPro" id="IPR050077">
    <property type="entry name" value="LexA_repressor"/>
</dbReference>
<evidence type="ECO:0000256" key="5">
    <source>
        <dbReference type="ARBA" id="ARBA00023204"/>
    </source>
</evidence>
<dbReference type="Gene3D" id="2.10.109.10">
    <property type="entry name" value="Umud Fragment, subunit A"/>
    <property type="match status" value="1"/>
</dbReference>
<dbReference type="RefSeq" id="WP_378017758.1">
    <property type="nucleotide sequence ID" value="NZ_JBHSKT010000007.1"/>
</dbReference>
<evidence type="ECO:0000256" key="7">
    <source>
        <dbReference type="RuleBase" id="RU003991"/>
    </source>
</evidence>
<evidence type="ECO:0000259" key="8">
    <source>
        <dbReference type="Pfam" id="PF00717"/>
    </source>
</evidence>
<proteinExistence type="inferred from homology"/>
<evidence type="ECO:0000256" key="2">
    <source>
        <dbReference type="ARBA" id="ARBA00022763"/>
    </source>
</evidence>
<dbReference type="InterPro" id="IPR006197">
    <property type="entry name" value="Peptidase_S24_LexA"/>
</dbReference>
<feature type="domain" description="Peptidase S24/S26A/S26B/S26C" evidence="8">
    <location>
        <begin position="28"/>
        <end position="145"/>
    </location>
</feature>
<keyword evidence="5" id="KW-0234">DNA repair</keyword>
<dbReference type="NCBIfam" id="NF007621">
    <property type="entry name" value="PRK10276.1"/>
    <property type="match status" value="1"/>
</dbReference>
<name>A0ABW0EER5_9BACT</name>
<dbReference type="InterPro" id="IPR039418">
    <property type="entry name" value="LexA-like"/>
</dbReference>
<sequence>MKNPLNMPMFSTDLVLLNVDLTQPLFLPFFDTRLSAGFPSPAEDYSISSIDIGEFVTSNPLSTFFVRVQGDSMIDAHITDGCLLAVDKSLIAKSGDIIVAVVNNEFTVKRLSVKAKKVFLVPENKKYQPIEITEEMNFQVWGKVVTIMNKP</sequence>
<evidence type="ECO:0000256" key="4">
    <source>
        <dbReference type="ARBA" id="ARBA00022813"/>
    </source>
</evidence>
<dbReference type="InterPro" id="IPR015927">
    <property type="entry name" value="Peptidase_S24_S26A/B/C"/>
</dbReference>
<dbReference type="PANTHER" id="PTHR33516:SF2">
    <property type="entry name" value="LEXA REPRESSOR-RELATED"/>
    <property type="match status" value="1"/>
</dbReference>
<gene>
    <name evidence="9" type="ORF">ACFPIB_12280</name>
</gene>
<keyword evidence="2" id="KW-0227">DNA damage</keyword>
<evidence type="ECO:0000313" key="9">
    <source>
        <dbReference type="EMBL" id="MFC5271394.1"/>
    </source>
</evidence>
<dbReference type="PANTHER" id="PTHR33516">
    <property type="entry name" value="LEXA REPRESSOR"/>
    <property type="match status" value="1"/>
</dbReference>
<evidence type="ECO:0000256" key="1">
    <source>
        <dbReference type="ARBA" id="ARBA00007484"/>
    </source>
</evidence>
<evidence type="ECO:0000313" key="10">
    <source>
        <dbReference type="Proteomes" id="UP001596161"/>
    </source>
</evidence>
<dbReference type="Proteomes" id="UP001596161">
    <property type="component" value="Unassembled WGS sequence"/>
</dbReference>
<keyword evidence="10" id="KW-1185">Reference proteome</keyword>
<accession>A0ABW0EER5</accession>
<comment type="caution">
    <text evidence="9">The sequence shown here is derived from an EMBL/GenBank/DDBJ whole genome shotgun (WGS) entry which is preliminary data.</text>
</comment>
<organism evidence="9 10">
    <name type="scientific">Adhaeribacter terreus</name>
    <dbReference type="NCBI Taxonomy" id="529703"/>
    <lineage>
        <taxon>Bacteria</taxon>
        <taxon>Pseudomonadati</taxon>
        <taxon>Bacteroidota</taxon>
        <taxon>Cytophagia</taxon>
        <taxon>Cytophagales</taxon>
        <taxon>Hymenobacteraceae</taxon>
        <taxon>Adhaeribacter</taxon>
    </lineage>
</organism>
<reference evidence="10" key="1">
    <citation type="journal article" date="2019" name="Int. J. Syst. Evol. Microbiol.">
        <title>The Global Catalogue of Microorganisms (GCM) 10K type strain sequencing project: providing services to taxonomists for standard genome sequencing and annotation.</title>
        <authorList>
            <consortium name="The Broad Institute Genomics Platform"/>
            <consortium name="The Broad Institute Genome Sequencing Center for Infectious Disease"/>
            <person name="Wu L."/>
            <person name="Ma J."/>
        </authorList>
    </citation>
    <scope>NUCLEOTIDE SEQUENCE [LARGE SCALE GENOMIC DNA]</scope>
    <source>
        <strain evidence="10">KACC 12602</strain>
    </source>
</reference>
<dbReference type="InterPro" id="IPR036286">
    <property type="entry name" value="LexA/Signal_pep-like_sf"/>
</dbReference>
<dbReference type="Pfam" id="PF00717">
    <property type="entry name" value="Peptidase_S24"/>
    <property type="match status" value="1"/>
</dbReference>
<keyword evidence="3 7" id="KW-0378">Hydrolase</keyword>
<dbReference type="EMBL" id="JBHSKT010000007">
    <property type="protein sequence ID" value="MFC5271394.1"/>
    <property type="molecule type" value="Genomic_DNA"/>
</dbReference>
<dbReference type="CDD" id="cd06529">
    <property type="entry name" value="S24_LexA-like"/>
    <property type="match status" value="1"/>
</dbReference>
<dbReference type="SUPFAM" id="SSF51306">
    <property type="entry name" value="LexA/Signal peptidase"/>
    <property type="match status" value="1"/>
</dbReference>